<dbReference type="GO" id="GO:0052855">
    <property type="term" value="F:ADP-dependent NAD(P)H-hydrate dehydratase activity"/>
    <property type="evidence" value="ECO:0007669"/>
    <property type="project" value="UniProtKB-UniRule"/>
</dbReference>
<dbReference type="PANTHER" id="PTHR12592">
    <property type="entry name" value="ATP-DEPENDENT (S)-NAD(P)H-HYDRATE DEHYDRATASE FAMILY MEMBER"/>
    <property type="match status" value="1"/>
</dbReference>
<accession>A0A9D1JHU5</accession>
<organism evidence="8 9">
    <name type="scientific">Candidatus Faeciplasma gallinarum</name>
    <dbReference type="NCBI Taxonomy" id="2840799"/>
    <lineage>
        <taxon>Bacteria</taxon>
        <taxon>Bacillati</taxon>
        <taxon>Bacillota</taxon>
        <taxon>Clostridia</taxon>
        <taxon>Eubacteriales</taxon>
        <taxon>Oscillospiraceae</taxon>
        <taxon>Oscillospiraceae incertae sedis</taxon>
        <taxon>Candidatus Faeciplasma</taxon>
    </lineage>
</organism>
<comment type="cofactor">
    <cofactor evidence="6">
        <name>Mg(2+)</name>
        <dbReference type="ChEBI" id="CHEBI:18420"/>
    </cofactor>
</comment>
<evidence type="ECO:0000313" key="8">
    <source>
        <dbReference type="EMBL" id="HIS24628.1"/>
    </source>
</evidence>
<evidence type="ECO:0000256" key="6">
    <source>
        <dbReference type="HAMAP-Rule" id="MF_01965"/>
    </source>
</evidence>
<evidence type="ECO:0000256" key="5">
    <source>
        <dbReference type="ARBA" id="ARBA00023239"/>
    </source>
</evidence>
<dbReference type="PROSITE" id="PS51383">
    <property type="entry name" value="YJEF_C_3"/>
    <property type="match status" value="1"/>
</dbReference>
<feature type="binding site" evidence="6">
    <location>
        <begin position="241"/>
        <end position="245"/>
    </location>
    <ligand>
        <name>AMP</name>
        <dbReference type="ChEBI" id="CHEBI:456215"/>
    </ligand>
</feature>
<feature type="domain" description="YjeF C-terminal" evidence="7">
    <location>
        <begin position="39"/>
        <end position="329"/>
    </location>
</feature>
<sequence>MSDRISFKALRDAEIYAQEHDVHIRSCIRPDGGELEIVTLQDAEKLVRKRPVNSHKGTFGRLLCIAGSDRFPGAAQLCTLAALRSGVGIVNLFSTEPACRAAAINMPEATLTPLPSDESGYIAADERAMTALYDEIDKSTAVLIGCGMGKSDNALKILKAVILRAACPVIIDADGINLVSGCIQWFRKARTESTSGAELIFTPHPAELARLAGVSTGEAIADRYRIAKRLSQELGAVVVAKSSATIAVSGSSGYVMMFGNDGLAKGGSGDMLAGLTASFAAQGLKVCDAARLSPVILGMACEEVSAELSTTGMLARDILSCLPKLFKKFERA</sequence>
<dbReference type="NCBIfam" id="TIGR00196">
    <property type="entry name" value="yjeF_cterm"/>
    <property type="match status" value="1"/>
</dbReference>
<dbReference type="PANTHER" id="PTHR12592:SF0">
    <property type="entry name" value="ATP-DEPENDENT (S)-NAD(P)H-HYDRATE DEHYDRATASE"/>
    <property type="match status" value="1"/>
</dbReference>
<feature type="binding site" evidence="6">
    <location>
        <position position="269"/>
    </location>
    <ligand>
        <name>AMP</name>
        <dbReference type="ChEBI" id="CHEBI:456215"/>
    </ligand>
</feature>
<dbReference type="InterPro" id="IPR029056">
    <property type="entry name" value="Ribokinase-like"/>
</dbReference>
<proteinExistence type="inferred from homology"/>
<dbReference type="InterPro" id="IPR000631">
    <property type="entry name" value="CARKD"/>
</dbReference>
<dbReference type="Proteomes" id="UP000823982">
    <property type="component" value="Unassembled WGS sequence"/>
</dbReference>
<comment type="caution">
    <text evidence="8">The sequence shown here is derived from an EMBL/GenBank/DDBJ whole genome shotgun (WGS) entry which is preliminary data.</text>
</comment>
<reference evidence="8" key="2">
    <citation type="journal article" date="2021" name="PeerJ">
        <title>Extensive microbial diversity within the chicken gut microbiome revealed by metagenomics and culture.</title>
        <authorList>
            <person name="Gilroy R."/>
            <person name="Ravi A."/>
            <person name="Getino M."/>
            <person name="Pursley I."/>
            <person name="Horton D.L."/>
            <person name="Alikhan N.F."/>
            <person name="Baker D."/>
            <person name="Gharbi K."/>
            <person name="Hall N."/>
            <person name="Watson M."/>
            <person name="Adriaenssens E.M."/>
            <person name="Foster-Nyarko E."/>
            <person name="Jarju S."/>
            <person name="Secka A."/>
            <person name="Antonio M."/>
            <person name="Oren A."/>
            <person name="Chaudhuri R.R."/>
            <person name="La Ragione R."/>
            <person name="Hildebrand F."/>
            <person name="Pallen M.J."/>
        </authorList>
    </citation>
    <scope>NUCLEOTIDE SEQUENCE</scope>
    <source>
        <strain evidence="8">CHK157-1446</strain>
    </source>
</reference>
<dbReference type="SUPFAM" id="SSF53613">
    <property type="entry name" value="Ribokinase-like"/>
    <property type="match status" value="1"/>
</dbReference>
<keyword evidence="2 6" id="KW-0067">ATP-binding</keyword>
<gene>
    <name evidence="6" type="primary">nnrD</name>
    <name evidence="8" type="ORF">IAD01_04405</name>
</gene>
<evidence type="ECO:0000313" key="9">
    <source>
        <dbReference type="Proteomes" id="UP000823982"/>
    </source>
</evidence>
<comment type="subunit">
    <text evidence="6">Homotetramer.</text>
</comment>
<dbReference type="EC" id="4.2.1.136" evidence="6"/>
<reference evidence="8" key="1">
    <citation type="submission" date="2020-10" db="EMBL/GenBank/DDBJ databases">
        <authorList>
            <person name="Gilroy R."/>
        </authorList>
    </citation>
    <scope>NUCLEOTIDE SEQUENCE</scope>
    <source>
        <strain evidence="8">CHK157-1446</strain>
    </source>
</reference>
<comment type="catalytic activity">
    <reaction evidence="6">
        <text>(6S)-NADHX + ADP = AMP + phosphate + NADH + H(+)</text>
        <dbReference type="Rhea" id="RHEA:32223"/>
        <dbReference type="ChEBI" id="CHEBI:15378"/>
        <dbReference type="ChEBI" id="CHEBI:43474"/>
        <dbReference type="ChEBI" id="CHEBI:57945"/>
        <dbReference type="ChEBI" id="CHEBI:64074"/>
        <dbReference type="ChEBI" id="CHEBI:456215"/>
        <dbReference type="ChEBI" id="CHEBI:456216"/>
        <dbReference type="EC" id="4.2.1.136"/>
    </reaction>
</comment>
<evidence type="ECO:0000256" key="2">
    <source>
        <dbReference type="ARBA" id="ARBA00022840"/>
    </source>
</evidence>
<dbReference type="CDD" id="cd01171">
    <property type="entry name" value="YXKO-related"/>
    <property type="match status" value="1"/>
</dbReference>
<dbReference type="Pfam" id="PF01256">
    <property type="entry name" value="Carb_kinase"/>
    <property type="match status" value="1"/>
</dbReference>
<evidence type="ECO:0000256" key="4">
    <source>
        <dbReference type="ARBA" id="ARBA00023027"/>
    </source>
</evidence>
<evidence type="ECO:0000259" key="7">
    <source>
        <dbReference type="PROSITE" id="PS51383"/>
    </source>
</evidence>
<dbReference type="EMBL" id="DVIR01000039">
    <property type="protein sequence ID" value="HIS24628.1"/>
    <property type="molecule type" value="Genomic_DNA"/>
</dbReference>
<comment type="similarity">
    <text evidence="6">Belongs to the NnrD/CARKD family.</text>
</comment>
<keyword evidence="1 6" id="KW-0547">Nucleotide-binding</keyword>
<feature type="binding site" evidence="6">
    <location>
        <position position="204"/>
    </location>
    <ligand>
        <name>(6S)-NADPHX</name>
        <dbReference type="ChEBI" id="CHEBI:64076"/>
    </ligand>
</feature>
<keyword evidence="3 6" id="KW-0521">NADP</keyword>
<dbReference type="GO" id="GO:0046496">
    <property type="term" value="P:nicotinamide nucleotide metabolic process"/>
    <property type="evidence" value="ECO:0007669"/>
    <property type="project" value="UniProtKB-UniRule"/>
</dbReference>
<feature type="binding site" evidence="6">
    <location>
        <position position="74"/>
    </location>
    <ligand>
        <name>(6S)-NADPHX</name>
        <dbReference type="ChEBI" id="CHEBI:64076"/>
    </ligand>
</feature>
<dbReference type="Gene3D" id="3.40.1190.20">
    <property type="match status" value="1"/>
</dbReference>
<keyword evidence="5 6" id="KW-0456">Lyase</keyword>
<protein>
    <recommendedName>
        <fullName evidence="6">ADP-dependent (S)-NAD(P)H-hydrate dehydratase</fullName>
        <ecNumber evidence="6">4.2.1.136</ecNumber>
    </recommendedName>
    <alternativeName>
        <fullName evidence="6">ADP-dependent NAD(P)HX dehydratase</fullName>
    </alternativeName>
</protein>
<dbReference type="GO" id="GO:0110051">
    <property type="term" value="P:metabolite repair"/>
    <property type="evidence" value="ECO:0007669"/>
    <property type="project" value="TreeGrafter"/>
</dbReference>
<feature type="binding site" evidence="6">
    <location>
        <position position="270"/>
    </location>
    <ligand>
        <name>(6S)-NADPHX</name>
        <dbReference type="ChEBI" id="CHEBI:64076"/>
    </ligand>
</feature>
<comment type="catalytic activity">
    <reaction evidence="6">
        <text>(6S)-NADPHX + ADP = AMP + phosphate + NADPH + H(+)</text>
        <dbReference type="Rhea" id="RHEA:32235"/>
        <dbReference type="ChEBI" id="CHEBI:15378"/>
        <dbReference type="ChEBI" id="CHEBI:43474"/>
        <dbReference type="ChEBI" id="CHEBI:57783"/>
        <dbReference type="ChEBI" id="CHEBI:64076"/>
        <dbReference type="ChEBI" id="CHEBI:456215"/>
        <dbReference type="ChEBI" id="CHEBI:456216"/>
        <dbReference type="EC" id="4.2.1.136"/>
    </reaction>
</comment>
<feature type="binding site" evidence="6">
    <location>
        <position position="147"/>
    </location>
    <ligand>
        <name>(6S)-NADPHX</name>
        <dbReference type="ChEBI" id="CHEBI:64076"/>
    </ligand>
</feature>
<dbReference type="AlphaFoldDB" id="A0A9D1JHU5"/>
<keyword evidence="4 6" id="KW-0520">NAD</keyword>
<dbReference type="HAMAP" id="MF_01965">
    <property type="entry name" value="NADHX_dehydratase"/>
    <property type="match status" value="1"/>
</dbReference>
<name>A0A9D1JHU5_9FIRM</name>
<comment type="function">
    <text evidence="6">Catalyzes the dehydration of the S-form of NAD(P)HX at the expense of ADP, which is converted to AMP. Together with NAD(P)HX epimerase, which catalyzes the epimerization of the S- and R-forms, the enzyme allows the repair of both epimers of NAD(P)HX, a damaged form of NAD(P)H that is a result of enzymatic or heat-dependent hydration.</text>
</comment>
<evidence type="ECO:0000256" key="3">
    <source>
        <dbReference type="ARBA" id="ARBA00022857"/>
    </source>
</evidence>
<dbReference type="GO" id="GO:0052856">
    <property type="term" value="F:NAD(P)HX epimerase activity"/>
    <property type="evidence" value="ECO:0007669"/>
    <property type="project" value="TreeGrafter"/>
</dbReference>
<evidence type="ECO:0000256" key="1">
    <source>
        <dbReference type="ARBA" id="ARBA00022741"/>
    </source>
</evidence>
<dbReference type="GO" id="GO:0005524">
    <property type="term" value="F:ATP binding"/>
    <property type="evidence" value="ECO:0007669"/>
    <property type="project" value="UniProtKB-KW"/>
</dbReference>